<dbReference type="AlphaFoldDB" id="A0A6V7VQA0"/>
<proteinExistence type="predicted"/>
<sequence>MLVSCQRRQIKQKNLYFFAFKQFPAGKCERERKEKEKQIKEKKNLLILIKKLSTNKNKKKE</sequence>
<dbReference type="Proteomes" id="UP000580250">
    <property type="component" value="Unassembled WGS sequence"/>
</dbReference>
<reference evidence="1 2" key="1">
    <citation type="submission" date="2020-08" db="EMBL/GenBank/DDBJ databases">
        <authorList>
            <person name="Koutsovoulos G."/>
            <person name="Danchin GJ E."/>
        </authorList>
    </citation>
    <scope>NUCLEOTIDE SEQUENCE [LARGE SCALE GENOMIC DNA]</scope>
</reference>
<evidence type="ECO:0000313" key="1">
    <source>
        <dbReference type="EMBL" id="CAD2177156.1"/>
    </source>
</evidence>
<organism evidence="1 2">
    <name type="scientific">Meloidogyne enterolobii</name>
    <name type="common">Root-knot nematode worm</name>
    <name type="synonym">Meloidogyne mayaguensis</name>
    <dbReference type="NCBI Taxonomy" id="390850"/>
    <lineage>
        <taxon>Eukaryota</taxon>
        <taxon>Metazoa</taxon>
        <taxon>Ecdysozoa</taxon>
        <taxon>Nematoda</taxon>
        <taxon>Chromadorea</taxon>
        <taxon>Rhabditida</taxon>
        <taxon>Tylenchina</taxon>
        <taxon>Tylenchomorpha</taxon>
        <taxon>Tylenchoidea</taxon>
        <taxon>Meloidogynidae</taxon>
        <taxon>Meloidogyninae</taxon>
        <taxon>Meloidogyne</taxon>
    </lineage>
</organism>
<dbReference type="EMBL" id="CAJEWN010000292">
    <property type="protein sequence ID" value="CAD2177156.1"/>
    <property type="molecule type" value="Genomic_DNA"/>
</dbReference>
<protein>
    <submittedName>
        <fullName evidence="1">Uncharacterized protein</fullName>
    </submittedName>
</protein>
<comment type="caution">
    <text evidence="1">The sequence shown here is derived from an EMBL/GenBank/DDBJ whole genome shotgun (WGS) entry which is preliminary data.</text>
</comment>
<evidence type="ECO:0000313" key="2">
    <source>
        <dbReference type="Proteomes" id="UP000580250"/>
    </source>
</evidence>
<gene>
    <name evidence="1" type="ORF">MENT_LOCUS29016</name>
</gene>
<accession>A0A6V7VQA0</accession>
<name>A0A6V7VQA0_MELEN</name>